<dbReference type="Proteomes" id="UP000237752">
    <property type="component" value="Unassembled WGS sequence"/>
</dbReference>
<dbReference type="PROSITE" id="PS51257">
    <property type="entry name" value="PROKAR_LIPOPROTEIN"/>
    <property type="match status" value="1"/>
</dbReference>
<evidence type="ECO:0008006" key="4">
    <source>
        <dbReference type="Google" id="ProtNLM"/>
    </source>
</evidence>
<reference evidence="2 3" key="1">
    <citation type="submission" date="2018-03" db="EMBL/GenBank/DDBJ databases">
        <title>Genomic Encyclopedia of Archaeal and Bacterial Type Strains, Phase II (KMG-II): from individual species to whole genera.</title>
        <authorList>
            <person name="Goeker M."/>
        </authorList>
    </citation>
    <scope>NUCLEOTIDE SEQUENCE [LARGE SCALE GENOMIC DNA]</scope>
    <source>
        <strain evidence="2 3">DSM 100065</strain>
    </source>
</reference>
<dbReference type="AlphaFoldDB" id="A0A2T1A589"/>
<evidence type="ECO:0000256" key="1">
    <source>
        <dbReference type="SAM" id="MobiDB-lite"/>
    </source>
</evidence>
<evidence type="ECO:0000313" key="2">
    <source>
        <dbReference type="EMBL" id="PRZ43508.1"/>
    </source>
</evidence>
<dbReference type="EMBL" id="PVUE01000002">
    <property type="protein sequence ID" value="PRZ43508.1"/>
    <property type="molecule type" value="Genomic_DNA"/>
</dbReference>
<dbReference type="RefSeq" id="WP_146135269.1">
    <property type="nucleotide sequence ID" value="NZ_PVUE01000002.1"/>
</dbReference>
<comment type="caution">
    <text evidence="2">The sequence shown here is derived from an EMBL/GenBank/DDBJ whole genome shotgun (WGS) entry which is preliminary data.</text>
</comment>
<name>A0A2T1A589_9ACTN</name>
<organism evidence="2 3">
    <name type="scientific">Antricoccus suffuscus</name>
    <dbReference type="NCBI Taxonomy" id="1629062"/>
    <lineage>
        <taxon>Bacteria</taxon>
        <taxon>Bacillati</taxon>
        <taxon>Actinomycetota</taxon>
        <taxon>Actinomycetes</taxon>
        <taxon>Geodermatophilales</taxon>
        <taxon>Antricoccaceae</taxon>
        <taxon>Antricoccus</taxon>
    </lineage>
</organism>
<sequence>MHGRRQRLGVAIATCVLIVVSGCTTSDGTKPTELPSVSNSGSASTSSTPKLTTDQKAIVSQYKAYFNNFVQLVGAPKQVVFDELTKYAYPAVVEVAYKGMAAIAEKGQRAGGTITYGVLEPAVTDKSATMVECRNMTSETLISAVDGTVVSEGAAIARFKSFFDLNEDGKWRITQLTAKADEC</sequence>
<accession>A0A2T1A589</accession>
<protein>
    <recommendedName>
        <fullName evidence="4">Mce-associated membrane protein</fullName>
    </recommendedName>
</protein>
<feature type="compositionally biased region" description="Low complexity" evidence="1">
    <location>
        <begin position="36"/>
        <end position="47"/>
    </location>
</feature>
<keyword evidence="3" id="KW-1185">Reference proteome</keyword>
<evidence type="ECO:0000313" key="3">
    <source>
        <dbReference type="Proteomes" id="UP000237752"/>
    </source>
</evidence>
<dbReference type="OrthoDB" id="9886012at2"/>
<gene>
    <name evidence="2" type="ORF">CLV47_102196</name>
</gene>
<proteinExistence type="predicted"/>
<feature type="region of interest" description="Disordered" evidence="1">
    <location>
        <begin position="28"/>
        <end position="50"/>
    </location>
</feature>